<evidence type="ECO:0000259" key="14">
    <source>
        <dbReference type="Pfam" id="PF02096"/>
    </source>
</evidence>
<dbReference type="HAMAP" id="MF_01810">
    <property type="entry name" value="YidC_type1"/>
    <property type="match status" value="1"/>
</dbReference>
<dbReference type="EMBL" id="FOZZ01000015">
    <property type="protein sequence ID" value="SFT14846.1"/>
    <property type="molecule type" value="Genomic_DNA"/>
</dbReference>
<dbReference type="GO" id="GO:0015031">
    <property type="term" value="P:protein transport"/>
    <property type="evidence" value="ECO:0007669"/>
    <property type="project" value="UniProtKB-KW"/>
</dbReference>
<comment type="function">
    <text evidence="13">Required for the insertion and/or proper folding and/or complex formation of integral membrane proteins into the membrane. Involved in integration of membrane proteins that insert both dependently and independently of the Sec translocase complex, as well as at least some lipoproteins. Aids folding of multispanning membrane proteins.</text>
</comment>
<keyword evidence="8 13" id="KW-1133">Transmembrane helix</keyword>
<dbReference type="STRING" id="683125.SAMN05660206_11550"/>
<dbReference type="InterPro" id="IPR038221">
    <property type="entry name" value="YidC_periplasmic_sf"/>
</dbReference>
<feature type="domain" description="Membrane insertase YidC N-terminal" evidence="15">
    <location>
        <begin position="85"/>
        <end position="353"/>
    </location>
</feature>
<comment type="subcellular location">
    <subcellularLocation>
        <location evidence="1">Cell inner membrane</location>
        <topology evidence="1">Multi-pass membrane protein</topology>
    </subcellularLocation>
    <subcellularLocation>
        <location evidence="13">Cell membrane</location>
        <topology evidence="13">Multi-pass membrane protein</topology>
    </subcellularLocation>
</comment>
<gene>
    <name evidence="13" type="primary">yidC</name>
    <name evidence="16" type="ORF">SAMN05660206_11550</name>
</gene>
<keyword evidence="17" id="KW-1185">Reference proteome</keyword>
<name>A0A1I6VMB4_9SPHI</name>
<evidence type="ECO:0000256" key="3">
    <source>
        <dbReference type="ARBA" id="ARBA00015325"/>
    </source>
</evidence>
<evidence type="ECO:0000256" key="11">
    <source>
        <dbReference type="ARBA" id="ARBA00033245"/>
    </source>
</evidence>
<evidence type="ECO:0000259" key="15">
    <source>
        <dbReference type="Pfam" id="PF14849"/>
    </source>
</evidence>
<evidence type="ECO:0000256" key="5">
    <source>
        <dbReference type="ARBA" id="ARBA00022475"/>
    </source>
</evidence>
<dbReference type="Pfam" id="PF14849">
    <property type="entry name" value="YidC_periplas"/>
    <property type="match status" value="1"/>
</dbReference>
<dbReference type="Pfam" id="PF02096">
    <property type="entry name" value="60KD_IMP"/>
    <property type="match status" value="1"/>
</dbReference>
<dbReference type="InterPro" id="IPR001708">
    <property type="entry name" value="YidC/ALB3/OXA1/COX18"/>
</dbReference>
<evidence type="ECO:0000256" key="8">
    <source>
        <dbReference type="ARBA" id="ARBA00022989"/>
    </source>
</evidence>
<sequence length="607" mass="68959">MDRNTLIGLVLIFGILAGSFYMMKPSEQELKQEQLLQDSLKRAKEGLPPLSSDSLSATKKTETIDTAALTAQPFGTAKLGEEQVITIENELIKAQISSRGGRVKSVELKQETNFDGTPLILFDGDANKFGFLFKANGENINTNDLNFTPQGGNISVTGETAQSISFRLNYSENQYLEYTYSLKGNDYNLGLGVKAVGIQNLMDIKASTIALNWETSLLQKERNIKSERERSSIFYREASGSVDHLSETSDDKESIDEKLTWIAFKQHFFSSVLSSKQPFSNSELEVTFSNNDKIVKHYRANADLEFSSQKDNHYAFDFYFGPNQYKILKAHGDSFEKIIKMGWGPMGWINKYITVPIFDVLDGLHVGYGLIILILTLFLKGILFPLTYKSYQSMAKMRVLKPQIDEIKEKVGEDNPMLLQQETMKLYKQAGVNPLGGCLPLLLQMPFTLAFFFFFPNLFELRGESFLWIKDLSTYDDPITFPAIFGVDHISLMCVLMTLTTLLTTWYNNATSGAANNQMKYIGYIMPLIFFFVLNSFPAGLNYYYFLSAVFTFLTQFIIRQFIDDDKILAKIEDNKKNPKAAKKSSFQQKMEEMMRQQQAAQQKKNN</sequence>
<dbReference type="GO" id="GO:0032977">
    <property type="term" value="F:membrane insertase activity"/>
    <property type="evidence" value="ECO:0007669"/>
    <property type="project" value="InterPro"/>
</dbReference>
<dbReference type="PRINTS" id="PR00701">
    <property type="entry name" value="60KDINNERMP"/>
</dbReference>
<keyword evidence="6 13" id="KW-0812">Transmembrane</keyword>
<dbReference type="AlphaFoldDB" id="A0A1I6VMB4"/>
<dbReference type="GO" id="GO:0051205">
    <property type="term" value="P:protein insertion into membrane"/>
    <property type="evidence" value="ECO:0007669"/>
    <property type="project" value="TreeGrafter"/>
</dbReference>
<evidence type="ECO:0000256" key="1">
    <source>
        <dbReference type="ARBA" id="ARBA00004429"/>
    </source>
</evidence>
<dbReference type="OrthoDB" id="9780552at2"/>
<feature type="transmembrane region" description="Helical" evidence="13">
    <location>
        <begin position="366"/>
        <end position="388"/>
    </location>
</feature>
<keyword evidence="5 13" id="KW-1003">Cell membrane</keyword>
<evidence type="ECO:0000313" key="17">
    <source>
        <dbReference type="Proteomes" id="UP000198785"/>
    </source>
</evidence>
<evidence type="ECO:0000256" key="9">
    <source>
        <dbReference type="ARBA" id="ARBA00023136"/>
    </source>
</evidence>
<comment type="subunit">
    <text evidence="13">Interacts with the Sec translocase complex via SecD. Specifically interacts with transmembrane segments of nascent integral membrane proteins during membrane integration.</text>
</comment>
<dbReference type="GO" id="GO:0005886">
    <property type="term" value="C:plasma membrane"/>
    <property type="evidence" value="ECO:0007669"/>
    <property type="project" value="UniProtKB-SubCell"/>
</dbReference>
<dbReference type="PANTHER" id="PTHR12428:SF65">
    <property type="entry name" value="CYTOCHROME C OXIDASE ASSEMBLY PROTEIN COX18, MITOCHONDRIAL"/>
    <property type="match status" value="1"/>
</dbReference>
<dbReference type="NCBIfam" id="NF002356">
    <property type="entry name" value="PRK01318.2-3"/>
    <property type="match status" value="1"/>
</dbReference>
<dbReference type="InterPro" id="IPR047196">
    <property type="entry name" value="YidC_ALB_C"/>
</dbReference>
<comment type="caution">
    <text evidence="13">Lacks conserved residue(s) required for the propagation of feature annotation.</text>
</comment>
<comment type="similarity">
    <text evidence="2 13">Belongs to the OXA1/ALB3/YidC family. Type 1 subfamily.</text>
</comment>
<keyword evidence="7 13" id="KW-0653">Protein transport</keyword>
<dbReference type="InterPro" id="IPR028053">
    <property type="entry name" value="Membr_insert_YidC_N"/>
</dbReference>
<evidence type="ECO:0000256" key="6">
    <source>
        <dbReference type="ARBA" id="ARBA00022692"/>
    </source>
</evidence>
<evidence type="ECO:0000256" key="13">
    <source>
        <dbReference type="HAMAP-Rule" id="MF_01810"/>
    </source>
</evidence>
<evidence type="ECO:0000256" key="10">
    <source>
        <dbReference type="ARBA" id="ARBA00023186"/>
    </source>
</evidence>
<protein>
    <recommendedName>
        <fullName evidence="3 13">Membrane protein insertase YidC</fullName>
    </recommendedName>
    <alternativeName>
        <fullName evidence="12 13">Foldase YidC</fullName>
    </alternativeName>
    <alternativeName>
        <fullName evidence="11 13">Membrane integrase YidC</fullName>
    </alternativeName>
    <alternativeName>
        <fullName evidence="13">Membrane protein YidC</fullName>
    </alternativeName>
</protein>
<dbReference type="CDD" id="cd20070">
    <property type="entry name" value="5TM_YidC_Alb3"/>
    <property type="match status" value="1"/>
</dbReference>
<feature type="transmembrane region" description="Helical" evidence="13">
    <location>
        <begin position="479"/>
        <end position="507"/>
    </location>
</feature>
<evidence type="ECO:0000313" key="16">
    <source>
        <dbReference type="EMBL" id="SFT14846.1"/>
    </source>
</evidence>
<keyword evidence="9 13" id="KW-0472">Membrane</keyword>
<feature type="domain" description="Membrane insertase YidC/Oxa/ALB C-terminal" evidence="14">
    <location>
        <begin position="368"/>
        <end position="560"/>
    </location>
</feature>
<dbReference type="NCBIfam" id="TIGR03592">
    <property type="entry name" value="yidC_oxa1_cterm"/>
    <property type="match status" value="1"/>
</dbReference>
<evidence type="ECO:0000256" key="12">
    <source>
        <dbReference type="ARBA" id="ARBA00033342"/>
    </source>
</evidence>
<dbReference type="Proteomes" id="UP000198785">
    <property type="component" value="Unassembled WGS sequence"/>
</dbReference>
<proteinExistence type="inferred from homology"/>
<reference evidence="16 17" key="1">
    <citation type="submission" date="2016-10" db="EMBL/GenBank/DDBJ databases">
        <authorList>
            <person name="de Groot N.N."/>
        </authorList>
    </citation>
    <scope>NUCLEOTIDE SEQUENCE [LARGE SCALE GENOMIC DNA]</scope>
    <source>
        <strain evidence="16 17">DSM 22789</strain>
    </source>
</reference>
<dbReference type="PANTHER" id="PTHR12428">
    <property type="entry name" value="OXA1"/>
    <property type="match status" value="1"/>
</dbReference>
<dbReference type="InterPro" id="IPR028055">
    <property type="entry name" value="YidC/Oxa/ALB_C"/>
</dbReference>
<dbReference type="InterPro" id="IPR019998">
    <property type="entry name" value="Membr_insert_YidC"/>
</dbReference>
<organism evidence="16 17">
    <name type="scientific">Sphingobacterium wenxiniae</name>
    <dbReference type="NCBI Taxonomy" id="683125"/>
    <lineage>
        <taxon>Bacteria</taxon>
        <taxon>Pseudomonadati</taxon>
        <taxon>Bacteroidota</taxon>
        <taxon>Sphingobacteriia</taxon>
        <taxon>Sphingobacteriales</taxon>
        <taxon>Sphingobacteriaceae</taxon>
        <taxon>Sphingobacterium</taxon>
    </lineage>
</organism>
<dbReference type="NCBIfam" id="TIGR03593">
    <property type="entry name" value="yidC_nterm"/>
    <property type="match status" value="1"/>
</dbReference>
<evidence type="ECO:0000256" key="4">
    <source>
        <dbReference type="ARBA" id="ARBA00022448"/>
    </source>
</evidence>
<dbReference type="Gene3D" id="2.70.98.90">
    <property type="match status" value="1"/>
</dbReference>
<dbReference type="RefSeq" id="WP_093367438.1">
    <property type="nucleotide sequence ID" value="NZ_FOZZ01000015.1"/>
</dbReference>
<evidence type="ECO:0000256" key="7">
    <source>
        <dbReference type="ARBA" id="ARBA00022927"/>
    </source>
</evidence>
<keyword evidence="4 13" id="KW-0813">Transport</keyword>
<feature type="transmembrane region" description="Helical" evidence="13">
    <location>
        <begin position="434"/>
        <end position="459"/>
    </location>
</feature>
<accession>A0A1I6VMB4</accession>
<evidence type="ECO:0000256" key="2">
    <source>
        <dbReference type="ARBA" id="ARBA00010527"/>
    </source>
</evidence>
<keyword evidence="10 13" id="KW-0143">Chaperone</keyword>
<dbReference type="CDD" id="cd19961">
    <property type="entry name" value="EcYidC-like_peri"/>
    <property type="match status" value="1"/>
</dbReference>